<sequence>MNKSHDRYWRMFNNVETVLDENSAVWTPVPIITEQKNLLDELIQRIEGVYGNNHADANAITRNKANIKEALMMKASILAAALYVYGDMTNNEVLKSFKKVSKWNLDNMKETELVSTTQSIIQAANENREALAPFAVAEPQITELETSLDDFSALIGQARNVRNNVYANIKEADQLFDEANNLLRNRMDKVMRLFEINNPKFFDLYTRARVIVN</sequence>
<gene>
    <name evidence="1" type="ORF">JIV24_15020</name>
</gene>
<dbReference type="RefSeq" id="WP_200465882.1">
    <property type="nucleotide sequence ID" value="NZ_JAENRR010000038.1"/>
</dbReference>
<comment type="caution">
    <text evidence="1">The sequence shown here is derived from an EMBL/GenBank/DDBJ whole genome shotgun (WGS) entry which is preliminary data.</text>
</comment>
<dbReference type="EMBL" id="JAENRR010000038">
    <property type="protein sequence ID" value="MBK3518656.1"/>
    <property type="molecule type" value="Genomic_DNA"/>
</dbReference>
<evidence type="ECO:0000313" key="2">
    <source>
        <dbReference type="Proteomes" id="UP000605676"/>
    </source>
</evidence>
<name>A0ABS1HM11_9BACT</name>
<accession>A0ABS1HM11</accession>
<protein>
    <submittedName>
        <fullName evidence="1">Uncharacterized protein</fullName>
    </submittedName>
</protein>
<dbReference type="Proteomes" id="UP000605676">
    <property type="component" value="Unassembled WGS sequence"/>
</dbReference>
<proteinExistence type="predicted"/>
<keyword evidence="2" id="KW-1185">Reference proteome</keyword>
<organism evidence="1 2">
    <name type="scientific">Carboxylicivirga marina</name>
    <dbReference type="NCBI Taxonomy" id="2800988"/>
    <lineage>
        <taxon>Bacteria</taxon>
        <taxon>Pseudomonadati</taxon>
        <taxon>Bacteroidota</taxon>
        <taxon>Bacteroidia</taxon>
        <taxon>Marinilabiliales</taxon>
        <taxon>Marinilabiliaceae</taxon>
        <taxon>Carboxylicivirga</taxon>
    </lineage>
</organism>
<evidence type="ECO:0000313" key="1">
    <source>
        <dbReference type="EMBL" id="MBK3518656.1"/>
    </source>
</evidence>
<reference evidence="1 2" key="1">
    <citation type="submission" date="2021-01" db="EMBL/GenBank/DDBJ databases">
        <title>Carboxyliciviraga sp.nov., isolated from coastal sediments.</title>
        <authorList>
            <person name="Lu D."/>
            <person name="Zhang T."/>
        </authorList>
    </citation>
    <scope>NUCLEOTIDE SEQUENCE [LARGE SCALE GENOMIC DNA]</scope>
    <source>
        <strain evidence="1 2">N1Y132</strain>
    </source>
</reference>